<reference evidence="2" key="1">
    <citation type="submission" date="2021-06" db="EMBL/GenBank/DDBJ databases">
        <authorList>
            <person name="Hodson N. C."/>
            <person name="Mongue J. A."/>
            <person name="Jaron S. K."/>
        </authorList>
    </citation>
    <scope>NUCLEOTIDE SEQUENCE</scope>
</reference>
<organism evidence="2 3">
    <name type="scientific">Allacma fusca</name>
    <dbReference type="NCBI Taxonomy" id="39272"/>
    <lineage>
        <taxon>Eukaryota</taxon>
        <taxon>Metazoa</taxon>
        <taxon>Ecdysozoa</taxon>
        <taxon>Arthropoda</taxon>
        <taxon>Hexapoda</taxon>
        <taxon>Collembola</taxon>
        <taxon>Symphypleona</taxon>
        <taxon>Sminthuridae</taxon>
        <taxon>Allacma</taxon>
    </lineage>
</organism>
<evidence type="ECO:0000313" key="2">
    <source>
        <dbReference type="EMBL" id="CAG7730669.1"/>
    </source>
</evidence>
<sequence length="131" mass="14650">MFDLHVIDDNTTPKSFDTHARTAELSNCRDWNFLKVISKASEESEGGLSDINPDSGNDEGTVTRCDKTSKSRGIVSTPRRDLTSEKLNDTTVASKAVKGRRDFILYKRNICVDEHSVQNPRDLPTLPQPKT</sequence>
<gene>
    <name evidence="2" type="ORF">AFUS01_LOCUS19294</name>
</gene>
<dbReference type="EMBL" id="CAJVCH010197941">
    <property type="protein sequence ID" value="CAG7730669.1"/>
    <property type="molecule type" value="Genomic_DNA"/>
</dbReference>
<comment type="caution">
    <text evidence="2">The sequence shown here is derived from an EMBL/GenBank/DDBJ whole genome shotgun (WGS) entry which is preliminary data.</text>
</comment>
<feature type="region of interest" description="Disordered" evidence="1">
    <location>
        <begin position="41"/>
        <end position="80"/>
    </location>
</feature>
<protein>
    <submittedName>
        <fullName evidence="2">Uncharacterized protein</fullName>
    </submittedName>
</protein>
<evidence type="ECO:0000313" key="3">
    <source>
        <dbReference type="Proteomes" id="UP000708208"/>
    </source>
</evidence>
<accession>A0A8J2P4E7</accession>
<dbReference type="Proteomes" id="UP000708208">
    <property type="component" value="Unassembled WGS sequence"/>
</dbReference>
<evidence type="ECO:0000256" key="1">
    <source>
        <dbReference type="SAM" id="MobiDB-lite"/>
    </source>
</evidence>
<proteinExistence type="predicted"/>
<dbReference type="AlphaFoldDB" id="A0A8J2P4E7"/>
<keyword evidence="3" id="KW-1185">Reference proteome</keyword>
<name>A0A8J2P4E7_9HEXA</name>